<evidence type="ECO:0000313" key="4">
    <source>
        <dbReference type="Proteomes" id="UP000696485"/>
    </source>
</evidence>
<protein>
    <recommendedName>
        <fullName evidence="5">Secreted protein</fullName>
    </recommendedName>
</protein>
<evidence type="ECO:0000313" key="3">
    <source>
        <dbReference type="EMBL" id="KAF9336844.1"/>
    </source>
</evidence>
<proteinExistence type="predicted"/>
<evidence type="ECO:0008006" key="5">
    <source>
        <dbReference type="Google" id="ProtNLM"/>
    </source>
</evidence>
<dbReference type="EMBL" id="JAAAUY010000045">
    <property type="protein sequence ID" value="KAF9336844.1"/>
    <property type="molecule type" value="Genomic_DNA"/>
</dbReference>
<evidence type="ECO:0000256" key="1">
    <source>
        <dbReference type="SAM" id="MobiDB-lite"/>
    </source>
</evidence>
<dbReference type="Proteomes" id="UP000696485">
    <property type="component" value="Unassembled WGS sequence"/>
</dbReference>
<organism evidence="3 4">
    <name type="scientific">Podila minutissima</name>
    <dbReference type="NCBI Taxonomy" id="64525"/>
    <lineage>
        <taxon>Eukaryota</taxon>
        <taxon>Fungi</taxon>
        <taxon>Fungi incertae sedis</taxon>
        <taxon>Mucoromycota</taxon>
        <taxon>Mortierellomycotina</taxon>
        <taxon>Mortierellomycetes</taxon>
        <taxon>Mortierellales</taxon>
        <taxon>Mortierellaceae</taxon>
        <taxon>Podila</taxon>
    </lineage>
</organism>
<gene>
    <name evidence="3" type="ORF">BG006_007215</name>
</gene>
<name>A0A9P5VQG3_9FUNG</name>
<feature type="compositionally biased region" description="Low complexity" evidence="1">
    <location>
        <begin position="189"/>
        <end position="219"/>
    </location>
</feature>
<dbReference type="AlphaFoldDB" id="A0A9P5VQG3"/>
<comment type="caution">
    <text evidence="3">The sequence shown here is derived from an EMBL/GenBank/DDBJ whole genome shotgun (WGS) entry which is preliminary data.</text>
</comment>
<accession>A0A9P5VQG3</accession>
<feature type="chain" id="PRO_5040338208" description="Secreted protein" evidence="2">
    <location>
        <begin position="19"/>
        <end position="253"/>
    </location>
</feature>
<keyword evidence="2" id="KW-0732">Signal</keyword>
<sequence length="253" mass="25848">MLIKTLLVLVAMAAPALAYEPVTCTPINKTRSIIASIDSADNFCTFMTGYGVNPVAPNEGCAGVYCHGTVKNGAQPMPKGYILSTNYLKNATYVQVTGCIDSSVWAQDPLDDGGQMDSHGWPYSCQGWAKFVSLIEPATNTFCIRCCDKDNNVDCNTSISTKGCWNVIPGQYTMADGTACKAPANMTTPTTSAIPPTSSSGTSVSISASGGAGTSPTPGTGSGTGANAGGRVSVSVEMVGAVVAVALALAASF</sequence>
<keyword evidence="4" id="KW-1185">Reference proteome</keyword>
<reference evidence="3" key="1">
    <citation type="journal article" date="2020" name="Fungal Divers.">
        <title>Resolving the Mortierellaceae phylogeny through synthesis of multi-gene phylogenetics and phylogenomics.</title>
        <authorList>
            <person name="Vandepol N."/>
            <person name="Liber J."/>
            <person name="Desiro A."/>
            <person name="Na H."/>
            <person name="Kennedy M."/>
            <person name="Barry K."/>
            <person name="Grigoriev I.V."/>
            <person name="Miller A.N."/>
            <person name="O'Donnell K."/>
            <person name="Stajich J.E."/>
            <person name="Bonito G."/>
        </authorList>
    </citation>
    <scope>NUCLEOTIDE SEQUENCE</scope>
    <source>
        <strain evidence="3">NVP1</strain>
    </source>
</reference>
<feature type="region of interest" description="Disordered" evidence="1">
    <location>
        <begin position="189"/>
        <end position="227"/>
    </location>
</feature>
<evidence type="ECO:0000256" key="2">
    <source>
        <dbReference type="SAM" id="SignalP"/>
    </source>
</evidence>
<feature type="signal peptide" evidence="2">
    <location>
        <begin position="1"/>
        <end position="18"/>
    </location>
</feature>